<dbReference type="PANTHER" id="PTHR23024">
    <property type="entry name" value="ARYLACETAMIDE DEACETYLASE"/>
    <property type="match status" value="1"/>
</dbReference>
<dbReference type="PANTHER" id="PTHR23024:SF589">
    <property type="entry name" value="CARBOXYLESTERASE 17-RELATED"/>
    <property type="match status" value="1"/>
</dbReference>
<organism evidence="3 4">
    <name type="scientific">Carya illinoinensis</name>
    <name type="common">Pecan</name>
    <dbReference type="NCBI Taxonomy" id="32201"/>
    <lineage>
        <taxon>Eukaryota</taxon>
        <taxon>Viridiplantae</taxon>
        <taxon>Streptophyta</taxon>
        <taxon>Embryophyta</taxon>
        <taxon>Tracheophyta</taxon>
        <taxon>Spermatophyta</taxon>
        <taxon>Magnoliopsida</taxon>
        <taxon>eudicotyledons</taxon>
        <taxon>Gunneridae</taxon>
        <taxon>Pentapetalae</taxon>
        <taxon>rosids</taxon>
        <taxon>fabids</taxon>
        <taxon>Fagales</taxon>
        <taxon>Juglandaceae</taxon>
        <taxon>Carya</taxon>
    </lineage>
</organism>
<evidence type="ECO:0000313" key="3">
    <source>
        <dbReference type="EMBL" id="KAG6716272.1"/>
    </source>
</evidence>
<protein>
    <recommendedName>
        <fullName evidence="2">Alpha/beta hydrolase fold-3 domain-containing protein</fullName>
    </recommendedName>
</protein>
<dbReference type="InterPro" id="IPR013094">
    <property type="entry name" value="AB_hydrolase_3"/>
</dbReference>
<dbReference type="InterPro" id="IPR050466">
    <property type="entry name" value="Carboxylest/Gibb_receptor"/>
</dbReference>
<dbReference type="GO" id="GO:0016787">
    <property type="term" value="F:hydrolase activity"/>
    <property type="evidence" value="ECO:0007669"/>
    <property type="project" value="InterPro"/>
</dbReference>
<dbReference type="EMBL" id="CM031828">
    <property type="protein sequence ID" value="KAG6716272.1"/>
    <property type="molecule type" value="Genomic_DNA"/>
</dbReference>
<reference evidence="3" key="1">
    <citation type="submission" date="2021-01" db="EMBL/GenBank/DDBJ databases">
        <authorList>
            <person name="Lovell J.T."/>
            <person name="Bentley N."/>
            <person name="Bhattarai G."/>
            <person name="Jenkins J.W."/>
            <person name="Sreedasyam A."/>
            <person name="Alarcon Y."/>
            <person name="Bock C."/>
            <person name="Boston L."/>
            <person name="Carlson J."/>
            <person name="Cervantes K."/>
            <person name="Clermont K."/>
            <person name="Krom N."/>
            <person name="Kubenka K."/>
            <person name="Mamidi S."/>
            <person name="Mattison C."/>
            <person name="Monteros M."/>
            <person name="Pisani C."/>
            <person name="Plott C."/>
            <person name="Rajasekar S."/>
            <person name="Rhein H.S."/>
            <person name="Rohla C."/>
            <person name="Song M."/>
            <person name="Hilaire R.S."/>
            <person name="Shu S."/>
            <person name="Wells L."/>
            <person name="Wang X."/>
            <person name="Webber J."/>
            <person name="Heerema R.J."/>
            <person name="Klein P."/>
            <person name="Conner P."/>
            <person name="Grauke L."/>
            <person name="Grimwood J."/>
            <person name="Schmutz J."/>
            <person name="Randall J.J."/>
        </authorList>
    </citation>
    <scope>NUCLEOTIDE SEQUENCE</scope>
    <source>
        <tissue evidence="3">Leaf</tissue>
    </source>
</reference>
<evidence type="ECO:0000256" key="1">
    <source>
        <dbReference type="PROSITE-ProRule" id="PRU10038"/>
    </source>
</evidence>
<dbReference type="AlphaFoldDB" id="A0A922JTN6"/>
<proteinExistence type="predicted"/>
<sequence>MVSEESAEVDCAPTYGMNRLGSLFGLIFLNLYIKTPRGSNIHTTNYRYHYLTHLMRTSRMATISFDPRFNLKAGRNAHQHGGVVEEIEGLIRVYKDGHVERPPIVPIVPCTMGLERGVTANDVVIDRYTSLWARMYVPSCSGKLPLLVYFHGGGFCVGSASWSCYNEFLSSLASKANCVIISVNYRLAPENRLPAAYEDGFTTLMWVKQQALNGSSEHKWWLKLCNLSSIYLAGDSAGANIAYNVATRLGSSGSSESTILRPLSLKGTILIQPFFGGEALTWSEKYNNQPPNSALTLSAADAYWRLSLPPGATRDHPWCNPLANGAAARLRDLRLPAMMVCVSEMDILKDRNLEFCSALIRAGKRVETVMHNGVGHAFQLLHNSQLSQPRTHDMMSRIKAFINE</sequence>
<comment type="caution">
    <text evidence="3">The sequence shown here is derived from an EMBL/GenBank/DDBJ whole genome shotgun (WGS) entry which is preliminary data.</text>
</comment>
<feature type="domain" description="Alpha/beta hydrolase fold-3" evidence="2">
    <location>
        <begin position="147"/>
        <end position="379"/>
    </location>
</feature>
<dbReference type="Proteomes" id="UP000811246">
    <property type="component" value="Chromosome 4"/>
</dbReference>
<feature type="active site" evidence="1">
    <location>
        <position position="236"/>
    </location>
</feature>
<dbReference type="InterPro" id="IPR033140">
    <property type="entry name" value="Lipase_GDXG_put_SER_AS"/>
</dbReference>
<name>A0A922JTN6_CARIL</name>
<dbReference type="PROSITE" id="PS01174">
    <property type="entry name" value="LIPASE_GDXG_SER"/>
    <property type="match status" value="1"/>
</dbReference>
<evidence type="ECO:0000259" key="2">
    <source>
        <dbReference type="Pfam" id="PF07859"/>
    </source>
</evidence>
<dbReference type="Pfam" id="PF07859">
    <property type="entry name" value="Abhydrolase_3"/>
    <property type="match status" value="1"/>
</dbReference>
<evidence type="ECO:0000313" key="4">
    <source>
        <dbReference type="Proteomes" id="UP000811246"/>
    </source>
</evidence>
<gene>
    <name evidence="3" type="ORF">I3842_04G041100</name>
</gene>
<accession>A0A922JTN6</accession>